<feature type="transmembrane region" description="Helical" evidence="1">
    <location>
        <begin position="209"/>
        <end position="227"/>
    </location>
</feature>
<sequence>MKSSDSLYLSKLDHLRFLAALLVLAWHIMRHQLQVPTTFIPSFWPMSLFAEGHTGVALFMVLSGYIFMTLCHDREIDYFAFIRNRMLRIAPLFILWTLLYFYIGNIDPAKLIVAVGALLDHKTVPGVGWTVIVEFQFYLLFPFLLIFSRKMGLRYLVGLILLAVAIRWCIWFTLGTVQDLAYSTIFGRIDQFLLGMLACAALRKFPTYFKSPLVLLALVALWSFLYHRFDVLGGYFDNHGFPSQASVWVYLPTLEGLFYGLITAAYLGTVQLLPRVLDKAIAWLGMLSYSLYLNHPWAIEVAMKILKRFNVDMTDFWTALILGMATVLPILIVMSAGTYYLIEKPFLSLRTRYLKPVVAQPTEHTSPVSQQLPA</sequence>
<dbReference type="RefSeq" id="WP_197628332.1">
    <property type="nucleotide sequence ID" value="NZ_CP063073.1"/>
</dbReference>
<keyword evidence="1" id="KW-0812">Transmembrane</keyword>
<feature type="transmembrane region" description="Helical" evidence="1">
    <location>
        <begin position="89"/>
        <end position="106"/>
    </location>
</feature>
<dbReference type="AlphaFoldDB" id="A0A7M1KMD0"/>
<name>A0A7M1KMD0_9PSED</name>
<feature type="domain" description="Acyltransferase 3" evidence="2">
    <location>
        <begin position="11"/>
        <end position="333"/>
    </location>
</feature>
<dbReference type="InterPro" id="IPR002656">
    <property type="entry name" value="Acyl_transf_3_dom"/>
</dbReference>
<dbReference type="InterPro" id="IPR050879">
    <property type="entry name" value="Acyltransferase_3"/>
</dbReference>
<organism evidence="3 4">
    <name type="scientific">Pseudomonas poae</name>
    <dbReference type="NCBI Taxonomy" id="200451"/>
    <lineage>
        <taxon>Bacteria</taxon>
        <taxon>Pseudomonadati</taxon>
        <taxon>Pseudomonadota</taxon>
        <taxon>Gammaproteobacteria</taxon>
        <taxon>Pseudomonadales</taxon>
        <taxon>Pseudomonadaceae</taxon>
        <taxon>Pseudomonas</taxon>
    </lineage>
</organism>
<protein>
    <submittedName>
        <fullName evidence="3">Acyltransferase</fullName>
    </submittedName>
</protein>
<feature type="transmembrane region" description="Helical" evidence="1">
    <location>
        <begin position="126"/>
        <end position="148"/>
    </location>
</feature>
<keyword evidence="1" id="KW-0472">Membrane</keyword>
<feature type="transmembrane region" description="Helical" evidence="1">
    <location>
        <begin position="49"/>
        <end position="68"/>
    </location>
</feature>
<dbReference type="GO" id="GO:0016747">
    <property type="term" value="F:acyltransferase activity, transferring groups other than amino-acyl groups"/>
    <property type="evidence" value="ECO:0007669"/>
    <property type="project" value="InterPro"/>
</dbReference>
<evidence type="ECO:0000259" key="2">
    <source>
        <dbReference type="Pfam" id="PF01757"/>
    </source>
</evidence>
<feature type="transmembrane region" description="Helical" evidence="1">
    <location>
        <begin position="319"/>
        <end position="342"/>
    </location>
</feature>
<feature type="transmembrane region" description="Helical" evidence="1">
    <location>
        <begin position="155"/>
        <end position="174"/>
    </location>
</feature>
<reference evidence="3 4" key="1">
    <citation type="submission" date="2020-10" db="EMBL/GenBank/DDBJ databases">
        <title>High quality whole genome sequence of Pseudomonas poae PMA22.</title>
        <authorList>
            <person name="Hernandez J.G."/>
            <person name="Rodriguez P."/>
            <person name="Cuevas C."/>
            <person name="de la Calle F."/>
            <person name="Galan B."/>
            <person name="Garcia J.L."/>
        </authorList>
    </citation>
    <scope>NUCLEOTIDE SEQUENCE [LARGE SCALE GENOMIC DNA]</scope>
    <source>
        <strain evidence="3 4">PMA22</strain>
    </source>
</reference>
<evidence type="ECO:0000313" key="3">
    <source>
        <dbReference type="EMBL" id="QOQ77447.1"/>
    </source>
</evidence>
<gene>
    <name evidence="3" type="ORF">IMF22_10585</name>
</gene>
<dbReference type="PANTHER" id="PTHR23028">
    <property type="entry name" value="ACETYLTRANSFERASE"/>
    <property type="match status" value="1"/>
</dbReference>
<evidence type="ECO:0000313" key="4">
    <source>
        <dbReference type="Proteomes" id="UP000594923"/>
    </source>
</evidence>
<dbReference type="Pfam" id="PF01757">
    <property type="entry name" value="Acyl_transf_3"/>
    <property type="match status" value="1"/>
</dbReference>
<keyword evidence="3" id="KW-0808">Transferase</keyword>
<dbReference type="GO" id="GO:0016020">
    <property type="term" value="C:membrane"/>
    <property type="evidence" value="ECO:0007669"/>
    <property type="project" value="TreeGrafter"/>
</dbReference>
<dbReference type="PANTHER" id="PTHR23028:SF53">
    <property type="entry name" value="ACYL_TRANSF_3 DOMAIN-CONTAINING PROTEIN"/>
    <property type="match status" value="1"/>
</dbReference>
<feature type="transmembrane region" description="Helical" evidence="1">
    <location>
        <begin position="280"/>
        <end position="299"/>
    </location>
</feature>
<feature type="transmembrane region" description="Helical" evidence="1">
    <location>
        <begin position="247"/>
        <end position="268"/>
    </location>
</feature>
<proteinExistence type="predicted"/>
<dbReference type="EMBL" id="CP063073">
    <property type="protein sequence ID" value="QOQ77447.1"/>
    <property type="molecule type" value="Genomic_DNA"/>
</dbReference>
<feature type="transmembrane region" description="Helical" evidence="1">
    <location>
        <begin position="12"/>
        <end position="29"/>
    </location>
</feature>
<dbReference type="Proteomes" id="UP000594923">
    <property type="component" value="Chromosome"/>
</dbReference>
<dbReference type="GO" id="GO:0000271">
    <property type="term" value="P:polysaccharide biosynthetic process"/>
    <property type="evidence" value="ECO:0007669"/>
    <property type="project" value="TreeGrafter"/>
</dbReference>
<keyword evidence="3" id="KW-0012">Acyltransferase</keyword>
<evidence type="ECO:0000256" key="1">
    <source>
        <dbReference type="SAM" id="Phobius"/>
    </source>
</evidence>
<keyword evidence="1" id="KW-1133">Transmembrane helix</keyword>
<accession>A0A7M1KMD0</accession>